<gene>
    <name evidence="1" type="ORF">NFRAN_0423</name>
</gene>
<organism evidence="1 2">
    <name type="scientific">Candidatus Nitrosocosmicus franklandianus</name>
    <dbReference type="NCBI Taxonomy" id="1798806"/>
    <lineage>
        <taxon>Archaea</taxon>
        <taxon>Nitrososphaerota</taxon>
        <taxon>Nitrososphaeria</taxon>
        <taxon>Nitrososphaerales</taxon>
        <taxon>Nitrososphaeraceae</taxon>
        <taxon>Candidatus Nitrosocosmicus</taxon>
    </lineage>
</organism>
<protein>
    <submittedName>
        <fullName evidence="1">Uncharacterized protein</fullName>
    </submittedName>
</protein>
<name>A0A484I911_9ARCH</name>
<keyword evidence="2" id="KW-1185">Reference proteome</keyword>
<dbReference type="AlphaFoldDB" id="A0A484I911"/>
<sequence>MKKNPGLQESKQMSFENCLINNFKEKLFDLSRNVAETGKPVVLYTTLLDEVCDYGEQELAIVNEDFVVIQVITFGGYVPIAVQHQRVFTFDEFAEWIFERSDYLFIQCFNTLDDALVSIH</sequence>
<accession>A0A484I911</accession>
<evidence type="ECO:0000313" key="1">
    <source>
        <dbReference type="EMBL" id="VFJ12744.1"/>
    </source>
</evidence>
<dbReference type="EMBL" id="LR216287">
    <property type="protein sequence ID" value="VFJ12744.1"/>
    <property type="molecule type" value="Genomic_DNA"/>
</dbReference>
<evidence type="ECO:0000313" key="2">
    <source>
        <dbReference type="Proteomes" id="UP000294299"/>
    </source>
</evidence>
<dbReference type="KEGG" id="nfn:NFRAN_0423"/>
<dbReference type="Proteomes" id="UP000294299">
    <property type="component" value="Chromosome NFRAN"/>
</dbReference>
<reference evidence="1 2" key="1">
    <citation type="submission" date="2019-02" db="EMBL/GenBank/DDBJ databases">
        <authorList>
            <person name="Lehtovirta-Morley E L."/>
        </authorList>
    </citation>
    <scope>NUCLEOTIDE SEQUENCE [LARGE SCALE GENOMIC DNA]</scope>
    <source>
        <strain evidence="1">NFRAN1</strain>
    </source>
</reference>
<proteinExistence type="predicted"/>